<organism evidence="1 2">
    <name type="scientific">Danxiaibacter flavus</name>
    <dbReference type="NCBI Taxonomy" id="3049108"/>
    <lineage>
        <taxon>Bacteria</taxon>
        <taxon>Pseudomonadati</taxon>
        <taxon>Bacteroidota</taxon>
        <taxon>Chitinophagia</taxon>
        <taxon>Chitinophagales</taxon>
        <taxon>Chitinophagaceae</taxon>
        <taxon>Danxiaibacter</taxon>
    </lineage>
</organism>
<proteinExistence type="predicted"/>
<keyword evidence="2" id="KW-1185">Reference proteome</keyword>
<sequence>MTERLLQFIWQFQYFNRKSLLTTNNECLLVLVPGQLNHNQGPDFLEAKIKIDNTILAGSIELHLVASHWYIHSHHTDPNYNTVILHVVWQHDKDVTLANGSVLPSLELQPLVSILMLQQYEALMNSKSFSACENQLPLLSQIGWMSWKERLAVERLSARSQNVLELFQESGNHWEETFWWMLARNFGVKVNMESFESIAKSISINILAKHKSQLNQLEALLLGQAGLLNDDFEEAYPQMLQREYRFLKAKHGLEPALISPVFLRMRPANFPGLRLAQLATLVYSASHLFSKIKAADTIFELKGLLNITANDYWHYHYRFDEETTFKPKHLGDQMIENIIINTIAPVLFSYGQYHNEHRWKDKSVDWLSQLRSEDNNITKHWKEKGVSCTSALDSQALLELHKNYCNRKECLRCAVGSKMLKIADV</sequence>
<comment type="caution">
    <text evidence="1">The sequence shown here is derived from an EMBL/GenBank/DDBJ whole genome shotgun (WGS) entry which is preliminary data.</text>
</comment>
<dbReference type="EMBL" id="JAULBC010000002">
    <property type="protein sequence ID" value="MEX6687726.1"/>
    <property type="molecule type" value="Genomic_DNA"/>
</dbReference>
<protein>
    <submittedName>
        <fullName evidence="1">DUF2851 family protein</fullName>
    </submittedName>
</protein>
<reference evidence="1 2" key="1">
    <citation type="submission" date="2023-07" db="EMBL/GenBank/DDBJ databases">
        <authorList>
            <person name="Lian W.-H."/>
        </authorList>
    </citation>
    <scope>NUCLEOTIDE SEQUENCE [LARGE SCALE GENOMIC DNA]</scope>
    <source>
        <strain evidence="1 2">SYSU DXS3180</strain>
    </source>
</reference>
<dbReference type="Pfam" id="PF11013">
    <property type="entry name" value="DUF2851"/>
    <property type="match status" value="1"/>
</dbReference>
<dbReference type="InterPro" id="IPR021272">
    <property type="entry name" value="DUF2851"/>
</dbReference>
<evidence type="ECO:0000313" key="1">
    <source>
        <dbReference type="EMBL" id="MEX6687726.1"/>
    </source>
</evidence>
<dbReference type="Proteomes" id="UP001560573">
    <property type="component" value="Unassembled WGS sequence"/>
</dbReference>
<gene>
    <name evidence="1" type="ORF">QTN47_09495</name>
</gene>
<dbReference type="RefSeq" id="WP_369329130.1">
    <property type="nucleotide sequence ID" value="NZ_JAULBC010000002.1"/>
</dbReference>
<name>A0ABV3ZCX6_9BACT</name>
<evidence type="ECO:0000313" key="2">
    <source>
        <dbReference type="Proteomes" id="UP001560573"/>
    </source>
</evidence>
<accession>A0ABV3ZCX6</accession>